<dbReference type="InterPro" id="IPR003604">
    <property type="entry name" value="Matrin/U1-like-C_Znf_C2H2"/>
</dbReference>
<dbReference type="SUPFAM" id="SSF57667">
    <property type="entry name" value="beta-beta-alpha zinc fingers"/>
    <property type="match status" value="1"/>
</dbReference>
<feature type="compositionally biased region" description="Gly residues" evidence="7">
    <location>
        <begin position="585"/>
        <end position="600"/>
    </location>
</feature>
<feature type="region of interest" description="Disordered" evidence="7">
    <location>
        <begin position="943"/>
        <end position="993"/>
    </location>
</feature>
<sequence>MNRGRSRGTRFSGRGGGGGGKMGGTGGMGGAMGGAGGMVGAMGGAGGMGGAMSAMNRPGLLGDPPMINSQKMNNFGSMDVMGDSARNSGRMGLLGKGPLGQSNMQSELQLGQGPLAPGSYPRQNQGGRASVTDQRASIMDQRANIMDQTQRAGLMEQRTGMLEQRPSMIDQRANMTDQRASLMDQRAGLLDQRAGVMNQRANLMDHSRPNAMDHQRANANVRDQRSSLMDHAGSLMNQRQGLIDQRPGLIDQRSNLMDQRPGLIDQRTSVMEQRQSLMEHQRPGLMEQRTSLMDQTANMLEQRANMLEQKANLMEQQAKARMMEQKRGNLGASQRGFTQTHVESTQDRFSMGQMDRDQDRYEMRDSLLGRYDHNDDARSNRSFGSQEGLPRGYDAEPDFHSGRDNLPRGGSNIRGPGMNKRGNAFSQQSQDSGLLGDGNLALSTMSAMSQAGQMGSMSDTQGNQALLSVNQKMINIQQQMLLQQQQQQQQQIQQQQQQQMQQQQQQQQAMRDSQLQMVNSLLQQQGLGSSQQHGGGGGGLMPTPQTGQSLLGAPRGMKQSLLGPKPKGGAGKKIPSIFDISPNKPGGGGGLLGKRGGGAGRNQSNSRDPQNKRPRRDSYGRTTDRRNNRSMERGRDRQNNDRQRPSSRDSASRWSDHSPAARKNDKRQSAGSSGSNSTRSREDRNSFSGRERSREDSESGRERSREDSGKGRERSREGEKKPEVYDPANPTTEEPELVDLTGLDEEIVPMETENDLDTKKSQEVTSEDVVPQEKAVEIVQAEENIEETEVKSTTSDKESDKDKKEESDGSPQKQKSNFYCHACNVECRDHQGFVNHMRGAKHKNKMASLFDLTKQKSEQIQARILAEEHLRRIESGKRSGNAGDSDAGKRPRDRRHSSDRERRRSHDRRHRDDDSLPDDLGDLVTLDEVGFEDDSMDVEAIQAQLEPLKSTTDEEKKKTEGDVTKEISSSVPTALGGSVVETVPPTEGDNSVKQSQQVVVNPDSDGPVGQNFVVQVTGYFCKLCHKFYNNETTAKTTHCMSQPHREKYKAALQRKITKMKGASSSVAGQEAETSSDGKDSKSGTVENGHTDPGAQTDQGEQSMEDKSHDSQDGKSHDSQVTDVVTGNQDLDSSLSVTQEMTDEEGQGTTDQDESLPGGNDQPGEESLAEETKAKMPPSAKKTGTNRATRGRRGRSRK</sequence>
<dbReference type="PANTHER" id="PTHR15491:SF9">
    <property type="entry name" value="CIP1-INTERACTING ZINC FINGER PROTEIN"/>
    <property type="match status" value="1"/>
</dbReference>
<feature type="region of interest" description="Disordered" evidence="7">
    <location>
        <begin position="98"/>
        <end position="129"/>
    </location>
</feature>
<dbReference type="InterPro" id="IPR026811">
    <property type="entry name" value="CIZ1"/>
</dbReference>
<name>A0AA88XN94_PINIB</name>
<feature type="compositionally biased region" description="Basic and acidic residues" evidence="7">
    <location>
        <begin position="616"/>
        <end position="656"/>
    </location>
</feature>
<keyword evidence="5" id="KW-0539">Nucleus</keyword>
<keyword evidence="3" id="KW-0863">Zinc-finger</keyword>
<feature type="compositionally biased region" description="Low complexity" evidence="7">
    <location>
        <begin position="669"/>
        <end position="678"/>
    </location>
</feature>
<feature type="region of interest" description="Disordered" evidence="7">
    <location>
        <begin position="1055"/>
        <end position="1197"/>
    </location>
</feature>
<dbReference type="PROSITE" id="PS50171">
    <property type="entry name" value="ZF_MATRIN"/>
    <property type="match status" value="1"/>
</dbReference>
<evidence type="ECO:0000313" key="9">
    <source>
        <dbReference type="EMBL" id="KAK3088456.1"/>
    </source>
</evidence>
<comment type="subcellular location">
    <subcellularLocation>
        <location evidence="1">Nucleus</location>
    </subcellularLocation>
</comment>
<evidence type="ECO:0000256" key="2">
    <source>
        <dbReference type="ARBA" id="ARBA00022723"/>
    </source>
</evidence>
<feature type="compositionally biased region" description="Basic and acidic residues" evidence="7">
    <location>
        <begin position="886"/>
        <end position="914"/>
    </location>
</feature>
<feature type="compositionally biased region" description="Polar residues" evidence="7">
    <location>
        <begin position="331"/>
        <end position="343"/>
    </location>
</feature>
<feature type="region of interest" description="Disordered" evidence="7">
    <location>
        <begin position="1"/>
        <end position="24"/>
    </location>
</feature>
<feature type="compositionally biased region" description="Polar residues" evidence="7">
    <location>
        <begin position="1082"/>
        <end position="1101"/>
    </location>
</feature>
<feature type="compositionally biased region" description="Polar residues" evidence="7">
    <location>
        <begin position="1062"/>
        <end position="1074"/>
    </location>
</feature>
<protein>
    <recommendedName>
        <fullName evidence="8">Matrin-type domain-containing protein</fullName>
    </recommendedName>
</protein>
<feature type="compositionally biased region" description="Gly residues" evidence="7">
    <location>
        <begin position="13"/>
        <end position="24"/>
    </location>
</feature>
<feature type="compositionally biased region" description="Polar residues" evidence="7">
    <location>
        <begin position="100"/>
        <end position="109"/>
    </location>
</feature>
<dbReference type="GO" id="GO:0005634">
    <property type="term" value="C:nucleus"/>
    <property type="evidence" value="ECO:0007669"/>
    <property type="project" value="UniProtKB-SubCell"/>
</dbReference>
<gene>
    <name evidence="9" type="ORF">FSP39_019403</name>
</gene>
<evidence type="ECO:0000256" key="4">
    <source>
        <dbReference type="ARBA" id="ARBA00022833"/>
    </source>
</evidence>
<dbReference type="SMART" id="SM00451">
    <property type="entry name" value="ZnF_U1"/>
    <property type="match status" value="2"/>
</dbReference>
<proteinExistence type="predicted"/>
<feature type="domain" description="Matrin-type" evidence="8">
    <location>
        <begin position="1019"/>
        <end position="1050"/>
    </location>
</feature>
<dbReference type="Pfam" id="PF12874">
    <property type="entry name" value="zf-met"/>
    <property type="match status" value="1"/>
</dbReference>
<feature type="compositionally biased region" description="Basic and acidic residues" evidence="7">
    <location>
        <begin position="1103"/>
        <end position="1119"/>
    </location>
</feature>
<keyword evidence="2" id="KW-0479">Metal-binding</keyword>
<evidence type="ECO:0000313" key="10">
    <source>
        <dbReference type="Proteomes" id="UP001186944"/>
    </source>
</evidence>
<feature type="compositionally biased region" description="Polar residues" evidence="7">
    <location>
        <begin position="1120"/>
        <end position="1139"/>
    </location>
</feature>
<reference evidence="9" key="1">
    <citation type="submission" date="2019-08" db="EMBL/GenBank/DDBJ databases">
        <title>The improved chromosome-level genome for the pearl oyster Pinctada fucata martensii using PacBio sequencing and Hi-C.</title>
        <authorList>
            <person name="Zheng Z."/>
        </authorList>
    </citation>
    <scope>NUCLEOTIDE SEQUENCE</scope>
    <source>
        <strain evidence="9">ZZ-2019</strain>
        <tissue evidence="9">Adductor muscle</tissue>
    </source>
</reference>
<keyword evidence="6" id="KW-0175">Coiled coil</keyword>
<keyword evidence="4" id="KW-0862">Zinc</keyword>
<feature type="region of interest" description="Disordered" evidence="7">
    <location>
        <begin position="525"/>
        <end position="816"/>
    </location>
</feature>
<accession>A0AA88XN94</accession>
<dbReference type="Proteomes" id="UP001186944">
    <property type="component" value="Unassembled WGS sequence"/>
</dbReference>
<evidence type="ECO:0000256" key="3">
    <source>
        <dbReference type="ARBA" id="ARBA00022771"/>
    </source>
</evidence>
<feature type="region of interest" description="Disordered" evidence="7">
    <location>
        <begin position="325"/>
        <end position="438"/>
    </location>
</feature>
<evidence type="ECO:0000256" key="6">
    <source>
        <dbReference type="SAM" id="Coils"/>
    </source>
</evidence>
<dbReference type="InterPro" id="IPR000690">
    <property type="entry name" value="Matrin/U1-C_Znf_C2H2"/>
</dbReference>
<feature type="compositionally biased region" description="Basic and acidic residues" evidence="7">
    <location>
        <begin position="393"/>
        <end position="406"/>
    </location>
</feature>
<dbReference type="InterPro" id="IPR036236">
    <property type="entry name" value="Znf_C2H2_sf"/>
</dbReference>
<dbReference type="PROSITE" id="PS00028">
    <property type="entry name" value="ZINC_FINGER_C2H2_1"/>
    <property type="match status" value="1"/>
</dbReference>
<feature type="compositionally biased region" description="Acidic residues" evidence="7">
    <location>
        <begin position="733"/>
        <end position="755"/>
    </location>
</feature>
<feature type="compositionally biased region" description="Basic and acidic residues" evidence="7">
    <location>
        <begin position="951"/>
        <end position="965"/>
    </location>
</feature>
<dbReference type="PANTHER" id="PTHR15491">
    <property type="match status" value="1"/>
</dbReference>
<feature type="compositionally biased region" description="Basic and acidic residues" evidence="7">
    <location>
        <begin position="679"/>
        <end position="724"/>
    </location>
</feature>
<evidence type="ECO:0000259" key="8">
    <source>
        <dbReference type="PROSITE" id="PS50171"/>
    </source>
</evidence>
<evidence type="ECO:0000256" key="7">
    <source>
        <dbReference type="SAM" id="MobiDB-lite"/>
    </source>
</evidence>
<dbReference type="Gene3D" id="3.30.160.60">
    <property type="entry name" value="Classic Zinc Finger"/>
    <property type="match status" value="1"/>
</dbReference>
<dbReference type="InterPro" id="IPR013087">
    <property type="entry name" value="Znf_C2H2_type"/>
</dbReference>
<dbReference type="AlphaFoldDB" id="A0AA88XN94"/>
<feature type="compositionally biased region" description="Acidic residues" evidence="7">
    <location>
        <begin position="1140"/>
        <end position="1153"/>
    </location>
</feature>
<feature type="compositionally biased region" description="Basic and acidic residues" evidence="7">
    <location>
        <begin position="354"/>
        <end position="379"/>
    </location>
</feature>
<evidence type="ECO:0000256" key="5">
    <source>
        <dbReference type="ARBA" id="ARBA00023242"/>
    </source>
</evidence>
<dbReference type="GO" id="GO:0003676">
    <property type="term" value="F:nucleic acid binding"/>
    <property type="evidence" value="ECO:0007669"/>
    <property type="project" value="InterPro"/>
</dbReference>
<feature type="compositionally biased region" description="Basic residues" evidence="7">
    <location>
        <begin position="1188"/>
        <end position="1197"/>
    </location>
</feature>
<feature type="compositionally biased region" description="Basic and acidic residues" evidence="7">
    <location>
        <begin position="788"/>
        <end position="807"/>
    </location>
</feature>
<dbReference type="GO" id="GO:0008270">
    <property type="term" value="F:zinc ion binding"/>
    <property type="evidence" value="ECO:0007669"/>
    <property type="project" value="UniProtKB-KW"/>
</dbReference>
<comment type="caution">
    <text evidence="9">The sequence shown here is derived from an EMBL/GenBank/DDBJ whole genome shotgun (WGS) entry which is preliminary data.</text>
</comment>
<evidence type="ECO:0000256" key="1">
    <source>
        <dbReference type="ARBA" id="ARBA00004123"/>
    </source>
</evidence>
<feature type="region of interest" description="Disordered" evidence="7">
    <location>
        <begin position="870"/>
        <end position="921"/>
    </location>
</feature>
<dbReference type="EMBL" id="VSWD01000011">
    <property type="protein sequence ID" value="KAK3088456.1"/>
    <property type="molecule type" value="Genomic_DNA"/>
</dbReference>
<keyword evidence="10" id="KW-1185">Reference proteome</keyword>
<organism evidence="9 10">
    <name type="scientific">Pinctada imbricata</name>
    <name type="common">Atlantic pearl-oyster</name>
    <name type="synonym">Pinctada martensii</name>
    <dbReference type="NCBI Taxonomy" id="66713"/>
    <lineage>
        <taxon>Eukaryota</taxon>
        <taxon>Metazoa</taxon>
        <taxon>Spiralia</taxon>
        <taxon>Lophotrochozoa</taxon>
        <taxon>Mollusca</taxon>
        <taxon>Bivalvia</taxon>
        <taxon>Autobranchia</taxon>
        <taxon>Pteriomorphia</taxon>
        <taxon>Pterioida</taxon>
        <taxon>Pterioidea</taxon>
        <taxon>Pteriidae</taxon>
        <taxon>Pinctada</taxon>
    </lineage>
</organism>
<feature type="coiled-coil region" evidence="6">
    <location>
        <begin position="478"/>
        <end position="513"/>
    </location>
</feature>